<feature type="domain" description="Fibronectin type-III" evidence="9">
    <location>
        <begin position="28"/>
        <end position="118"/>
    </location>
</feature>
<dbReference type="PANTHER" id="PTHR44170:SF6">
    <property type="entry name" value="CONTACTIN"/>
    <property type="match status" value="1"/>
</dbReference>
<organism evidence="10 11">
    <name type="scientific">Mytilus galloprovincialis</name>
    <name type="common">Mediterranean mussel</name>
    <dbReference type="NCBI Taxonomy" id="29158"/>
    <lineage>
        <taxon>Eukaryota</taxon>
        <taxon>Metazoa</taxon>
        <taxon>Spiralia</taxon>
        <taxon>Lophotrochozoa</taxon>
        <taxon>Mollusca</taxon>
        <taxon>Bivalvia</taxon>
        <taxon>Autobranchia</taxon>
        <taxon>Pteriomorphia</taxon>
        <taxon>Mytilida</taxon>
        <taxon>Mytiloidea</taxon>
        <taxon>Mytilidae</taxon>
        <taxon>Mytilinae</taxon>
        <taxon>Mytilus</taxon>
    </lineage>
</organism>
<dbReference type="EMBL" id="UYJE01008067">
    <property type="protein sequence ID" value="VDI60753.1"/>
    <property type="molecule type" value="Genomic_DNA"/>
</dbReference>
<gene>
    <name evidence="10" type="ORF">MGAL_10B049609</name>
</gene>
<evidence type="ECO:0000313" key="11">
    <source>
        <dbReference type="Proteomes" id="UP000596742"/>
    </source>
</evidence>
<dbReference type="GO" id="GO:0016020">
    <property type="term" value="C:membrane"/>
    <property type="evidence" value="ECO:0007669"/>
    <property type="project" value="UniProtKB-SubCell"/>
</dbReference>
<name>A0A8B6G9L5_MYTGA</name>
<keyword evidence="5" id="KW-0393">Immunoglobulin domain</keyword>
<evidence type="ECO:0000313" key="10">
    <source>
        <dbReference type="EMBL" id="VDI60753.1"/>
    </source>
</evidence>
<dbReference type="InterPro" id="IPR003961">
    <property type="entry name" value="FN3_dom"/>
</dbReference>
<keyword evidence="1 8" id="KW-0732">Signal</keyword>
<proteinExistence type="predicted"/>
<keyword evidence="11" id="KW-1185">Reference proteome</keyword>
<dbReference type="CDD" id="cd00063">
    <property type="entry name" value="FN3"/>
    <property type="match status" value="2"/>
</dbReference>
<dbReference type="GO" id="GO:0098609">
    <property type="term" value="P:cell-cell adhesion"/>
    <property type="evidence" value="ECO:0007669"/>
    <property type="project" value="TreeGrafter"/>
</dbReference>
<evidence type="ECO:0000256" key="1">
    <source>
        <dbReference type="ARBA" id="ARBA00022729"/>
    </source>
</evidence>
<dbReference type="InterPro" id="IPR013783">
    <property type="entry name" value="Ig-like_fold"/>
</dbReference>
<reference evidence="10" key="1">
    <citation type="submission" date="2018-11" db="EMBL/GenBank/DDBJ databases">
        <authorList>
            <person name="Alioto T."/>
            <person name="Alioto T."/>
        </authorList>
    </citation>
    <scope>NUCLEOTIDE SEQUENCE</scope>
</reference>
<evidence type="ECO:0000256" key="7">
    <source>
        <dbReference type="SAM" id="MobiDB-lite"/>
    </source>
</evidence>
<keyword evidence="6" id="KW-0175">Coiled coil</keyword>
<evidence type="ECO:0000256" key="3">
    <source>
        <dbReference type="ARBA" id="ARBA00023157"/>
    </source>
</evidence>
<feature type="region of interest" description="Disordered" evidence="7">
    <location>
        <begin position="224"/>
        <end position="253"/>
    </location>
</feature>
<dbReference type="OrthoDB" id="10253954at2759"/>
<keyword evidence="4" id="KW-0325">Glycoprotein</keyword>
<feature type="coiled-coil region" evidence="6">
    <location>
        <begin position="264"/>
        <end position="291"/>
    </location>
</feature>
<keyword evidence="3" id="KW-1015">Disulfide bond</keyword>
<dbReference type="SMART" id="SM00060">
    <property type="entry name" value="FN3"/>
    <property type="match status" value="2"/>
</dbReference>
<comment type="caution">
    <text evidence="10">The sequence shown here is derived from an EMBL/GenBank/DDBJ whole genome shotgun (WGS) entry which is preliminary data.</text>
</comment>
<feature type="chain" id="PRO_5032563019" description="Fibronectin type-III domain-containing protein" evidence="8">
    <location>
        <begin position="24"/>
        <end position="314"/>
    </location>
</feature>
<dbReference type="FunFam" id="2.60.40.10:FF:000036">
    <property type="entry name" value="receptor-type tyrosine-protein phosphatase delta isoform X1"/>
    <property type="match status" value="1"/>
</dbReference>
<dbReference type="Gene3D" id="2.60.40.10">
    <property type="entry name" value="Immunoglobulins"/>
    <property type="match status" value="2"/>
</dbReference>
<feature type="compositionally biased region" description="Low complexity" evidence="7">
    <location>
        <begin position="236"/>
        <end position="248"/>
    </location>
</feature>
<dbReference type="SUPFAM" id="SSF49265">
    <property type="entry name" value="Fibronectin type III"/>
    <property type="match status" value="1"/>
</dbReference>
<keyword evidence="2" id="KW-0677">Repeat</keyword>
<feature type="domain" description="Fibronectin type-III" evidence="9">
    <location>
        <begin position="123"/>
        <end position="221"/>
    </location>
</feature>
<dbReference type="PANTHER" id="PTHR44170">
    <property type="entry name" value="PROTEIN SIDEKICK"/>
    <property type="match status" value="1"/>
</dbReference>
<dbReference type="Proteomes" id="UP000596742">
    <property type="component" value="Unassembled WGS sequence"/>
</dbReference>
<evidence type="ECO:0000256" key="4">
    <source>
        <dbReference type="ARBA" id="ARBA00023180"/>
    </source>
</evidence>
<evidence type="ECO:0000256" key="5">
    <source>
        <dbReference type="ARBA" id="ARBA00023319"/>
    </source>
</evidence>
<protein>
    <recommendedName>
        <fullName evidence="9">Fibronectin type-III domain-containing protein</fullName>
    </recommendedName>
</protein>
<evidence type="ECO:0000259" key="9">
    <source>
        <dbReference type="PROSITE" id="PS50853"/>
    </source>
</evidence>
<dbReference type="InterPro" id="IPR036116">
    <property type="entry name" value="FN3_sf"/>
</dbReference>
<evidence type="ECO:0000256" key="6">
    <source>
        <dbReference type="SAM" id="Coils"/>
    </source>
</evidence>
<accession>A0A8B6G9L5</accession>
<dbReference type="PROSITE" id="PS50853">
    <property type="entry name" value="FN3"/>
    <property type="match status" value="2"/>
</dbReference>
<dbReference type="AlphaFoldDB" id="A0A8B6G9L5"/>
<evidence type="ECO:0000256" key="2">
    <source>
        <dbReference type="ARBA" id="ARBA00022737"/>
    </source>
</evidence>
<sequence length="314" mass="34957">MKIHRFFLAIYSLLTLLATGNLAEIPNPPGNLKVVNVGPGFVKLSWTPVPGEKINFYKLHYRQKGDSSSIFSEERMRDPAHKVRRLTPFTDYEFQVIAVNDVGDSRPTDIIEKRTSSSAPGTPPQNVRAISLSPSTALVKWNKPARPNGIIKGYKIFYTLEPDIPLTLWTTLDIPLPQANKRQATITELKANKIYSLCVLAYSMFGVGPISDLEQVMTKPGAEDSVLKTPVTPGPSSKSNSSSKLNSKPMKRKKMVDDINEIQHKVYKKELIKQDKEIEKLNLQIELLNSLKGNSSVSGSSSVNQLLLNCLLHM</sequence>
<dbReference type="Pfam" id="PF00041">
    <property type="entry name" value="fn3"/>
    <property type="match status" value="2"/>
</dbReference>
<feature type="signal peptide" evidence="8">
    <location>
        <begin position="1"/>
        <end position="23"/>
    </location>
</feature>
<evidence type="ECO:0000256" key="8">
    <source>
        <dbReference type="SAM" id="SignalP"/>
    </source>
</evidence>